<keyword evidence="3" id="KW-1185">Reference proteome</keyword>
<evidence type="ECO:0000313" key="3">
    <source>
        <dbReference type="Proteomes" id="UP000030645"/>
    </source>
</evidence>
<reference evidence="3" key="1">
    <citation type="submission" date="2013-01" db="EMBL/GenBank/DDBJ databases">
        <title>Draft Genome Sequence of a Mulberry Tree, Morus notabilis C.K. Schneid.</title>
        <authorList>
            <person name="He N."/>
            <person name="Zhao S."/>
        </authorList>
    </citation>
    <scope>NUCLEOTIDE SEQUENCE</scope>
</reference>
<dbReference type="AlphaFoldDB" id="W9RHB8"/>
<dbReference type="PANTHER" id="PTHR33736">
    <property type="entry name" value="F-BOX PROTEIN-RELATED"/>
    <property type="match status" value="1"/>
</dbReference>
<evidence type="ECO:0000256" key="1">
    <source>
        <dbReference type="SAM" id="Phobius"/>
    </source>
</evidence>
<dbReference type="EMBL" id="KE345044">
    <property type="protein sequence ID" value="EXB91241.1"/>
    <property type="molecule type" value="Genomic_DNA"/>
</dbReference>
<gene>
    <name evidence="2" type="ORF">L484_016311</name>
</gene>
<dbReference type="eggNOG" id="ENOG502QVIW">
    <property type="taxonomic scope" value="Eukaryota"/>
</dbReference>
<protein>
    <recommendedName>
        <fullName evidence="4">F-box protein</fullName>
    </recommendedName>
</protein>
<organism evidence="2 3">
    <name type="scientific">Morus notabilis</name>
    <dbReference type="NCBI Taxonomy" id="981085"/>
    <lineage>
        <taxon>Eukaryota</taxon>
        <taxon>Viridiplantae</taxon>
        <taxon>Streptophyta</taxon>
        <taxon>Embryophyta</taxon>
        <taxon>Tracheophyta</taxon>
        <taxon>Spermatophyta</taxon>
        <taxon>Magnoliopsida</taxon>
        <taxon>eudicotyledons</taxon>
        <taxon>Gunneridae</taxon>
        <taxon>Pentapetalae</taxon>
        <taxon>rosids</taxon>
        <taxon>fabids</taxon>
        <taxon>Rosales</taxon>
        <taxon>Moraceae</taxon>
        <taxon>Moreae</taxon>
        <taxon>Morus</taxon>
    </lineage>
</organism>
<name>W9RHB8_9ROSA</name>
<dbReference type="SUPFAM" id="SSF81383">
    <property type="entry name" value="F-box domain"/>
    <property type="match status" value="1"/>
</dbReference>
<keyword evidence="1" id="KW-0472">Membrane</keyword>
<evidence type="ECO:0008006" key="4">
    <source>
        <dbReference type="Google" id="ProtNLM"/>
    </source>
</evidence>
<sequence>MATSDNMAVGGGSGGGTTISAIHPDIIQAHILARLDGPTLAAAGCASSELHALSADENLWRDICATMWPSVANPALRRLISTFPAGHRSFFSDSFPVLDRVPPQTFNPDPPFLSSGLISAVDIFYKDKLIFSKVKETETLTEWFHCSPFLVDLLDPKDSVQTPIQRAAVDDGAWLKHLEENLKLSWILIDPTRKRAANLSGRGAVSVVRHWLTGEIQLRYATIMDGPASTPATEHVQCGMMVTCGGEEGDEVRVREVGLHVEDTEGRHLSGQESLVVFRNAIEGGKRKKENGVGEGKERFEEFLVKRREMREKKQRRERALDLACILTGVSIFVAFWSFVLFR</sequence>
<evidence type="ECO:0000313" key="2">
    <source>
        <dbReference type="EMBL" id="EXB91241.1"/>
    </source>
</evidence>
<proteinExistence type="predicted"/>
<dbReference type="OrthoDB" id="671172at2759"/>
<accession>W9RHB8</accession>
<dbReference type="InterPro" id="IPR045283">
    <property type="entry name" value="AT3G44326-like"/>
</dbReference>
<dbReference type="Gene3D" id="1.20.1280.50">
    <property type="match status" value="1"/>
</dbReference>
<dbReference type="STRING" id="981085.W9RHB8"/>
<keyword evidence="1" id="KW-1133">Transmembrane helix</keyword>
<dbReference type="InterPro" id="IPR036047">
    <property type="entry name" value="F-box-like_dom_sf"/>
</dbReference>
<dbReference type="KEGG" id="mnt:21399363"/>
<keyword evidence="1" id="KW-0812">Transmembrane</keyword>
<dbReference type="Proteomes" id="UP000030645">
    <property type="component" value="Unassembled WGS sequence"/>
</dbReference>
<dbReference type="PANTHER" id="PTHR33736:SF18">
    <property type="entry name" value="F-BOX DOMAIN-CONTAINING PROTEIN"/>
    <property type="match status" value="1"/>
</dbReference>
<feature type="transmembrane region" description="Helical" evidence="1">
    <location>
        <begin position="320"/>
        <end position="342"/>
    </location>
</feature>